<feature type="domain" description="Protein kinase" evidence="8">
    <location>
        <begin position="168"/>
        <end position="407"/>
    </location>
</feature>
<evidence type="ECO:0000256" key="2">
    <source>
        <dbReference type="ARBA" id="ARBA00022741"/>
    </source>
</evidence>
<feature type="binding site" evidence="5">
    <location>
        <position position="196"/>
    </location>
    <ligand>
        <name>ATP</name>
        <dbReference type="ChEBI" id="CHEBI:30616"/>
    </ligand>
</feature>
<dbReference type="PANTHER" id="PTHR48055">
    <property type="entry name" value="LEUCINE-RICH REPEAT RECEPTOR PROTEIN KINASE EMS1"/>
    <property type="match status" value="1"/>
</dbReference>
<evidence type="ECO:0000256" key="3">
    <source>
        <dbReference type="ARBA" id="ARBA00022777"/>
    </source>
</evidence>
<dbReference type="PANTHER" id="PTHR48055:SF26">
    <property type="entry name" value="TRANSFERASE, PROTEIN KINASE RLK-PELLE-URK-2 FAMILY"/>
    <property type="match status" value="1"/>
</dbReference>
<keyword evidence="10" id="KW-1185">Reference proteome</keyword>
<evidence type="ECO:0000313" key="9">
    <source>
        <dbReference type="EMBL" id="KAK9221368.1"/>
    </source>
</evidence>
<keyword evidence="6" id="KW-0723">Serine/threonine-protein kinase</keyword>
<feature type="transmembrane region" description="Helical" evidence="7">
    <location>
        <begin position="104"/>
        <end position="123"/>
    </location>
</feature>
<evidence type="ECO:0000256" key="1">
    <source>
        <dbReference type="ARBA" id="ARBA00022679"/>
    </source>
</evidence>
<evidence type="ECO:0000259" key="8">
    <source>
        <dbReference type="PROSITE" id="PS50011"/>
    </source>
</evidence>
<evidence type="ECO:0000256" key="7">
    <source>
        <dbReference type="SAM" id="Phobius"/>
    </source>
</evidence>
<evidence type="ECO:0000256" key="6">
    <source>
        <dbReference type="RuleBase" id="RU000304"/>
    </source>
</evidence>
<dbReference type="Pfam" id="PF00069">
    <property type="entry name" value="Pkinase"/>
    <property type="match status" value="1"/>
</dbReference>
<dbReference type="InterPro" id="IPR011009">
    <property type="entry name" value="Kinase-like_dom_sf"/>
</dbReference>
<keyword evidence="7" id="KW-0472">Membrane</keyword>
<protein>
    <recommendedName>
        <fullName evidence="8">Protein kinase domain-containing protein</fullName>
    </recommendedName>
</protein>
<dbReference type="SUPFAM" id="SSF56112">
    <property type="entry name" value="Protein kinase-like (PK-like)"/>
    <property type="match status" value="1"/>
</dbReference>
<dbReference type="Gene3D" id="3.30.200.20">
    <property type="entry name" value="Phosphorylase Kinase, domain 1"/>
    <property type="match status" value="1"/>
</dbReference>
<keyword evidence="1" id="KW-0808">Transferase</keyword>
<proteinExistence type="inferred from homology"/>
<keyword evidence="2 5" id="KW-0547">Nucleotide-binding</keyword>
<dbReference type="AlphaFoldDB" id="A0AAP0QWL6"/>
<dbReference type="Gene3D" id="1.10.510.10">
    <property type="entry name" value="Transferase(Phosphotransferase) domain 1"/>
    <property type="match status" value="1"/>
</dbReference>
<keyword evidence="3" id="KW-0418">Kinase</keyword>
<organism evidence="9 10">
    <name type="scientific">Citrus x changshan-huyou</name>
    <dbReference type="NCBI Taxonomy" id="2935761"/>
    <lineage>
        <taxon>Eukaryota</taxon>
        <taxon>Viridiplantae</taxon>
        <taxon>Streptophyta</taxon>
        <taxon>Embryophyta</taxon>
        <taxon>Tracheophyta</taxon>
        <taxon>Spermatophyta</taxon>
        <taxon>Magnoliopsida</taxon>
        <taxon>eudicotyledons</taxon>
        <taxon>Gunneridae</taxon>
        <taxon>Pentapetalae</taxon>
        <taxon>rosids</taxon>
        <taxon>malvids</taxon>
        <taxon>Sapindales</taxon>
        <taxon>Rutaceae</taxon>
        <taxon>Aurantioideae</taxon>
        <taxon>Citrus</taxon>
    </lineage>
</organism>
<dbReference type="PROSITE" id="PS50011">
    <property type="entry name" value="PROTEIN_KINASE_DOM"/>
    <property type="match status" value="1"/>
</dbReference>
<dbReference type="GO" id="GO:0004674">
    <property type="term" value="F:protein serine/threonine kinase activity"/>
    <property type="evidence" value="ECO:0007669"/>
    <property type="project" value="UniProtKB-KW"/>
</dbReference>
<comment type="caution">
    <text evidence="9">The sequence shown here is derived from an EMBL/GenBank/DDBJ whole genome shotgun (WGS) entry which is preliminary data.</text>
</comment>
<dbReference type="GO" id="GO:0016020">
    <property type="term" value="C:membrane"/>
    <property type="evidence" value="ECO:0007669"/>
    <property type="project" value="TreeGrafter"/>
</dbReference>
<dbReference type="InterPro" id="IPR008271">
    <property type="entry name" value="Ser/Thr_kinase_AS"/>
</dbReference>
<keyword evidence="7" id="KW-1133">Transmembrane helix</keyword>
<dbReference type="GO" id="GO:0005524">
    <property type="term" value="F:ATP binding"/>
    <property type="evidence" value="ECO:0007669"/>
    <property type="project" value="UniProtKB-UniRule"/>
</dbReference>
<evidence type="ECO:0000256" key="4">
    <source>
        <dbReference type="ARBA" id="ARBA00022840"/>
    </source>
</evidence>
<dbReference type="PROSITE" id="PS00108">
    <property type="entry name" value="PROTEIN_KINASE_ST"/>
    <property type="match status" value="1"/>
</dbReference>
<dbReference type="InterPro" id="IPR051564">
    <property type="entry name" value="LRR_receptor-like_kinase"/>
</dbReference>
<evidence type="ECO:0000313" key="10">
    <source>
        <dbReference type="Proteomes" id="UP001428341"/>
    </source>
</evidence>
<gene>
    <name evidence="9" type="ORF">WN944_009794</name>
</gene>
<dbReference type="PROSITE" id="PS00107">
    <property type="entry name" value="PROTEIN_KINASE_ATP"/>
    <property type="match status" value="1"/>
</dbReference>
<dbReference type="InterPro" id="IPR000719">
    <property type="entry name" value="Prot_kinase_dom"/>
</dbReference>
<dbReference type="SMART" id="SM00220">
    <property type="entry name" value="S_TKc"/>
    <property type="match status" value="1"/>
</dbReference>
<accession>A0AAP0QWL6</accession>
<dbReference type="InterPro" id="IPR017441">
    <property type="entry name" value="Protein_kinase_ATP_BS"/>
</dbReference>
<dbReference type="Proteomes" id="UP001428341">
    <property type="component" value="Unassembled WGS sequence"/>
</dbReference>
<dbReference type="EMBL" id="JBCGBO010000002">
    <property type="protein sequence ID" value="KAK9221368.1"/>
    <property type="molecule type" value="Genomic_DNA"/>
</dbReference>
<comment type="similarity">
    <text evidence="6">Belongs to the protein kinase superfamily.</text>
</comment>
<keyword evidence="4 5" id="KW-0067">ATP-binding</keyword>
<reference evidence="9 10" key="1">
    <citation type="submission" date="2024-05" db="EMBL/GenBank/DDBJ databases">
        <title>Haplotype-resolved chromosome-level genome assembly of Huyou (Citrus changshanensis).</title>
        <authorList>
            <person name="Miao C."/>
            <person name="Chen W."/>
            <person name="Wu Y."/>
            <person name="Wang L."/>
            <person name="Zhao S."/>
            <person name="Grierson D."/>
            <person name="Xu C."/>
            <person name="Chen K."/>
        </authorList>
    </citation>
    <scope>NUCLEOTIDE SEQUENCE [LARGE SCALE GENOMIC DNA]</scope>
    <source>
        <strain evidence="9">01-14</strain>
        <tissue evidence="9">Leaf</tissue>
    </source>
</reference>
<keyword evidence="7" id="KW-0812">Transmembrane</keyword>
<name>A0AAP0QWL6_9ROSI</name>
<evidence type="ECO:0000256" key="5">
    <source>
        <dbReference type="PROSITE-ProRule" id="PRU10141"/>
    </source>
</evidence>
<sequence>MKRLEEDAFACGIEKLTSGAGACSNYSVADSWEEIKGPHFTSSKAESIDIESDVCRFAAVVSLISSRIADEKYAQKVFACLAAQDIYITKQALAEMKMTHKTGIWILIGGLVVVGVVAIIIIASCICLKRYYKSNPPAKITSFKGVQLKDPGCPRYTIREVHYATEKLNELNLIGEGITGKVYKGKLSNNQHVAIKHITNEGNVETFVREVASLSHVRHPNLVALLGFCLRVDECFLIYELCPNGNLSELEIAIDSARGLWFLHSYSEGCIVHRDIKPTNILLGPNFEAKLSDFGLSKVIDIGETYASSEVRGTFGYLDPEYRSNCQVNSSGDVYSFGIVLLQILFGKKAKVLTRAGSASELADPKLDREYSIEAFDLTLQLALSCTALTHQRPPMEQVFVTLQKALDISTTAKASTTQTSTTQPSTP</sequence>